<evidence type="ECO:0000313" key="9">
    <source>
        <dbReference type="EMBL" id="KTC74459.1"/>
    </source>
</evidence>
<comment type="caution">
    <text evidence="8">Lacks conserved residue(s) required for the propagation of feature annotation.</text>
</comment>
<keyword evidence="4 8" id="KW-0732">Signal</keyword>
<dbReference type="OrthoDB" id="9156803at2"/>
<comment type="caution">
    <text evidence="9">The sequence shown here is derived from an EMBL/GenBank/DDBJ whole genome shotgun (WGS) entry which is preliminary data.</text>
</comment>
<dbReference type="Proteomes" id="UP000054695">
    <property type="component" value="Unassembled WGS sequence"/>
</dbReference>
<evidence type="ECO:0000256" key="5">
    <source>
        <dbReference type="ARBA" id="ARBA00023136"/>
    </source>
</evidence>
<feature type="active site" evidence="8">
    <location>
        <position position="148"/>
    </location>
</feature>
<comment type="catalytic activity">
    <reaction evidence="8">
        <text>a lipid A + a 1,2-diacyl-sn-glycero-3-phosphocholine = a hepta-acyl lipid A + a 2-acyl-sn-glycero-3-phosphocholine</text>
        <dbReference type="Rhea" id="RHEA:74275"/>
        <dbReference type="ChEBI" id="CHEBI:57643"/>
        <dbReference type="ChEBI" id="CHEBI:57875"/>
        <dbReference type="ChEBI" id="CHEBI:193141"/>
        <dbReference type="ChEBI" id="CHEBI:193142"/>
        <dbReference type="EC" id="2.3.1.251"/>
    </reaction>
</comment>
<evidence type="ECO:0000256" key="7">
    <source>
        <dbReference type="ARBA" id="ARBA00023315"/>
    </source>
</evidence>
<dbReference type="Gene3D" id="2.40.160.20">
    <property type="match status" value="1"/>
</dbReference>
<keyword evidence="3 8" id="KW-0808">Transferase</keyword>
<reference evidence="9 10" key="1">
    <citation type="submission" date="2015-11" db="EMBL/GenBank/DDBJ databases">
        <title>Genomic analysis of 38 Legionella species identifies large and diverse effector repertoires.</title>
        <authorList>
            <person name="Burstein D."/>
            <person name="Amaro F."/>
            <person name="Zusman T."/>
            <person name="Lifshitz Z."/>
            <person name="Cohen O."/>
            <person name="Gilbert J.A."/>
            <person name="Pupko T."/>
            <person name="Shuman H.A."/>
            <person name="Segal G."/>
        </authorList>
    </citation>
    <scope>NUCLEOTIDE SEQUENCE [LARGE SCALE GENOMIC DNA]</scope>
    <source>
        <strain evidence="9 10">WIGA</strain>
    </source>
</reference>
<sequence length="233" mass="26267" precursor="true">MKKITLRMIIIGLLILFSLNTHSSRFSGTSSTSLSNNGKNLNSPAIPAVQNDMKKEDIPVFNTEEPKGCKYWLPFFKPFCRHLHQTWTEGNTELYLSGYAWHNRFTYSAKQLREKKYNELAWGGGFGKGFFDEKGNWHGLYAFAFLDSHRNLEPTAGYAYLKVANLSKDFKAGLGFSVLITSRPDILHRVPFPGAVPWAGVFYKKLSLKAAYIPGSSTNGNVLYLVGTYAFDK</sequence>
<dbReference type="NCBIfam" id="NF008271">
    <property type="entry name" value="PRK11045.1"/>
    <property type="match status" value="1"/>
</dbReference>
<accession>A0A0W0RTS1</accession>
<evidence type="ECO:0000256" key="1">
    <source>
        <dbReference type="ARBA" id="ARBA00004442"/>
    </source>
</evidence>
<dbReference type="Pfam" id="PF07017">
    <property type="entry name" value="PagP"/>
    <property type="match status" value="1"/>
</dbReference>
<evidence type="ECO:0000313" key="10">
    <source>
        <dbReference type="Proteomes" id="UP000054695"/>
    </source>
</evidence>
<evidence type="ECO:0000256" key="8">
    <source>
        <dbReference type="HAMAP-Rule" id="MF_00837"/>
    </source>
</evidence>
<evidence type="ECO:0000256" key="3">
    <source>
        <dbReference type="ARBA" id="ARBA00022679"/>
    </source>
</evidence>
<dbReference type="GO" id="GO:0009245">
    <property type="term" value="P:lipid A biosynthetic process"/>
    <property type="evidence" value="ECO:0007669"/>
    <property type="project" value="UniProtKB-UniRule"/>
</dbReference>
<comment type="catalytic activity">
    <reaction evidence="8">
        <text>a lipid IIA + a 1,2-diacyl-sn-glycero-3-phosphocholine = a lipid IIB + a 2-acyl-sn-glycero-3-phosphocholine</text>
        <dbReference type="Rhea" id="RHEA:74283"/>
        <dbReference type="ChEBI" id="CHEBI:57643"/>
        <dbReference type="ChEBI" id="CHEBI:57875"/>
        <dbReference type="ChEBI" id="CHEBI:193144"/>
        <dbReference type="ChEBI" id="CHEBI:193145"/>
        <dbReference type="EC" id="2.3.1.251"/>
    </reaction>
</comment>
<dbReference type="PATRIC" id="fig|447.4.peg.1464"/>
<comment type="similarity">
    <text evidence="2 8">Belongs to the lipid A palmitoyltransferase family.</text>
</comment>
<evidence type="ECO:0000256" key="4">
    <source>
        <dbReference type="ARBA" id="ARBA00022729"/>
    </source>
</evidence>
<feature type="active site" evidence="8">
    <location>
        <position position="147"/>
    </location>
</feature>
<keyword evidence="6 8" id="KW-0998">Cell outer membrane</keyword>
<proteinExistence type="inferred from homology"/>
<dbReference type="HAMAP" id="MF_00837">
    <property type="entry name" value="PagP_transferase"/>
    <property type="match status" value="1"/>
</dbReference>
<dbReference type="AlphaFoldDB" id="A0A0W0RTS1"/>
<name>A0A0W0RTS1_LEGBO</name>
<dbReference type="GO" id="GO:0009279">
    <property type="term" value="C:cell outer membrane"/>
    <property type="evidence" value="ECO:0007669"/>
    <property type="project" value="UniProtKB-SubCell"/>
</dbReference>
<dbReference type="InterPro" id="IPR011250">
    <property type="entry name" value="OMP/PagP_B-barrel"/>
</dbReference>
<comment type="function">
    <text evidence="8">Transfers a fatty acid residue from the sn-1 position of a phospholipid to the N-linked hydroxyfatty acid chain on the proximal unit of lipid A or its precursors.</text>
</comment>
<keyword evidence="7 8" id="KW-0012">Acyltransferase</keyword>
<comment type="catalytic activity">
    <reaction evidence="8">
        <text>a lipid IVA + a 1,2-diacyl-sn-glycero-3-phosphocholine = a lipid IVB + a 2-acyl-sn-glycero-3-phosphocholine</text>
        <dbReference type="Rhea" id="RHEA:74279"/>
        <dbReference type="ChEBI" id="CHEBI:57643"/>
        <dbReference type="ChEBI" id="CHEBI:57875"/>
        <dbReference type="ChEBI" id="CHEBI:176425"/>
        <dbReference type="ChEBI" id="CHEBI:193143"/>
        <dbReference type="EC" id="2.3.1.251"/>
    </reaction>
</comment>
<dbReference type="EMBL" id="LNXU01000015">
    <property type="protein sequence ID" value="KTC74459.1"/>
    <property type="molecule type" value="Genomic_DNA"/>
</dbReference>
<feature type="signal peptide" evidence="8">
    <location>
        <begin position="1"/>
        <end position="23"/>
    </location>
</feature>
<organism evidence="9 10">
    <name type="scientific">Legionella bozemanae</name>
    <name type="common">Fluoribacter bozemanae</name>
    <dbReference type="NCBI Taxonomy" id="447"/>
    <lineage>
        <taxon>Bacteria</taxon>
        <taxon>Pseudomonadati</taxon>
        <taxon>Pseudomonadota</taxon>
        <taxon>Gammaproteobacteria</taxon>
        <taxon>Legionellales</taxon>
        <taxon>Legionellaceae</taxon>
        <taxon>Legionella</taxon>
    </lineage>
</organism>
<comment type="subcellular location">
    <subcellularLocation>
        <location evidence="1 8">Cell outer membrane</location>
    </subcellularLocation>
</comment>
<feature type="chain" id="PRO_5008997483" description="Lipid A acyltransferase PagP" evidence="8">
    <location>
        <begin position="24"/>
        <end position="233"/>
    </location>
</feature>
<keyword evidence="10" id="KW-1185">Reference proteome</keyword>
<evidence type="ECO:0000256" key="2">
    <source>
        <dbReference type="ARBA" id="ARBA00006368"/>
    </source>
</evidence>
<dbReference type="EC" id="2.3.1.251" evidence="8"/>
<gene>
    <name evidence="8 9" type="primary">pagP</name>
    <name evidence="9" type="ORF">Lboz_1372</name>
</gene>
<comment type="subunit">
    <text evidence="8">Homodimer.</text>
</comment>
<protein>
    <recommendedName>
        <fullName evidence="8">Lipid A acyltransferase PagP</fullName>
        <ecNumber evidence="8">2.3.1.251</ecNumber>
    </recommendedName>
    <alternativeName>
        <fullName evidence="8">Lipid A acylation protein</fullName>
    </alternativeName>
</protein>
<keyword evidence="5 8" id="KW-0472">Membrane</keyword>
<dbReference type="InterPro" id="IPR009746">
    <property type="entry name" value="LipidA_acyl_PagP"/>
</dbReference>
<evidence type="ECO:0000256" key="6">
    <source>
        <dbReference type="ARBA" id="ARBA00023237"/>
    </source>
</evidence>
<dbReference type="GO" id="GO:0016746">
    <property type="term" value="F:acyltransferase activity"/>
    <property type="evidence" value="ECO:0007669"/>
    <property type="project" value="UniProtKB-UniRule"/>
</dbReference>
<dbReference type="STRING" id="447.Lboz_1372"/>
<dbReference type="SUPFAM" id="SSF56925">
    <property type="entry name" value="OMPA-like"/>
    <property type="match status" value="1"/>
</dbReference>
<feature type="active site" evidence="8">
    <location>
        <position position="102"/>
    </location>
</feature>